<feature type="compositionally biased region" description="Low complexity" evidence="6">
    <location>
        <begin position="140"/>
        <end position="152"/>
    </location>
</feature>
<keyword evidence="2" id="KW-0507">mRNA processing</keyword>
<dbReference type="GO" id="GO:0003723">
    <property type="term" value="F:RNA binding"/>
    <property type="evidence" value="ECO:0007669"/>
    <property type="project" value="UniProtKB-KW"/>
</dbReference>
<dbReference type="STRING" id="870435.A0A0C3PEX9"/>
<dbReference type="InterPro" id="IPR003954">
    <property type="entry name" value="RRM_euk-type"/>
</dbReference>
<dbReference type="InterPro" id="IPR000467">
    <property type="entry name" value="G_patch_dom"/>
</dbReference>
<feature type="compositionally biased region" description="Polar residues" evidence="6">
    <location>
        <begin position="42"/>
        <end position="60"/>
    </location>
</feature>
<evidence type="ECO:0000256" key="5">
    <source>
        <dbReference type="ARBA" id="ARBA00023242"/>
    </source>
</evidence>
<evidence type="ECO:0000256" key="4">
    <source>
        <dbReference type="ARBA" id="ARBA00023187"/>
    </source>
</evidence>
<dbReference type="HOGENOM" id="CLU_025002_0_0_1"/>
<feature type="region of interest" description="Disordered" evidence="6">
    <location>
        <begin position="381"/>
        <end position="575"/>
    </location>
</feature>
<feature type="compositionally biased region" description="Pro residues" evidence="6">
    <location>
        <begin position="475"/>
        <end position="488"/>
    </location>
</feature>
<dbReference type="Pfam" id="PF01585">
    <property type="entry name" value="G-patch"/>
    <property type="match status" value="1"/>
</dbReference>
<dbReference type="EMBL" id="KN831963">
    <property type="protein sequence ID" value="KIO06444.1"/>
    <property type="molecule type" value="Genomic_DNA"/>
</dbReference>
<feature type="compositionally biased region" description="Polar residues" evidence="6">
    <location>
        <begin position="19"/>
        <end position="34"/>
    </location>
</feature>
<dbReference type="FunFam" id="3.30.70.330:FF:000382">
    <property type="entry name" value="G-patch domain-containing protein"/>
    <property type="match status" value="1"/>
</dbReference>
<dbReference type="PANTHER" id="PTHR13288">
    <property type="entry name" value="SPLICING FACTOR 45 SPF45"/>
    <property type="match status" value="1"/>
</dbReference>
<feature type="compositionally biased region" description="Low complexity" evidence="6">
    <location>
        <begin position="551"/>
        <end position="563"/>
    </location>
</feature>
<dbReference type="PANTHER" id="PTHR13288:SF8">
    <property type="entry name" value="SPLICING FACTOR 45"/>
    <property type="match status" value="1"/>
</dbReference>
<reference evidence="8 9" key="1">
    <citation type="submission" date="2014-04" db="EMBL/GenBank/DDBJ databases">
        <authorList>
            <consortium name="DOE Joint Genome Institute"/>
            <person name="Kuo A."/>
            <person name="Kohler A."/>
            <person name="Costa M.D."/>
            <person name="Nagy L.G."/>
            <person name="Floudas D."/>
            <person name="Copeland A."/>
            <person name="Barry K.W."/>
            <person name="Cichocki N."/>
            <person name="Veneault-Fourrey C."/>
            <person name="LaButti K."/>
            <person name="Lindquist E.A."/>
            <person name="Lipzen A."/>
            <person name="Lundell T."/>
            <person name="Morin E."/>
            <person name="Murat C."/>
            <person name="Sun H."/>
            <person name="Tunlid A."/>
            <person name="Henrissat B."/>
            <person name="Grigoriev I.V."/>
            <person name="Hibbett D.S."/>
            <person name="Martin F."/>
            <person name="Nordberg H.P."/>
            <person name="Cantor M.N."/>
            <person name="Hua S.X."/>
        </authorList>
    </citation>
    <scope>NUCLEOTIDE SEQUENCE [LARGE SCALE GENOMIC DNA]</scope>
    <source>
        <strain evidence="8 9">Marx 270</strain>
    </source>
</reference>
<feature type="compositionally biased region" description="Basic and acidic residues" evidence="6">
    <location>
        <begin position="304"/>
        <end position="317"/>
    </location>
</feature>
<dbReference type="InParanoid" id="A0A0C3PEX9"/>
<evidence type="ECO:0000313" key="9">
    <source>
        <dbReference type="Proteomes" id="UP000054217"/>
    </source>
</evidence>
<dbReference type="InterPro" id="IPR040052">
    <property type="entry name" value="RBM17"/>
</dbReference>
<evidence type="ECO:0000256" key="6">
    <source>
        <dbReference type="SAM" id="MobiDB-lite"/>
    </source>
</evidence>
<feature type="compositionally biased region" description="Basic residues" evidence="6">
    <location>
        <begin position="207"/>
        <end position="222"/>
    </location>
</feature>
<dbReference type="SMART" id="SM00361">
    <property type="entry name" value="RRM_1"/>
    <property type="match status" value="1"/>
</dbReference>
<feature type="compositionally biased region" description="Gly residues" evidence="6">
    <location>
        <begin position="66"/>
        <end position="76"/>
    </location>
</feature>
<dbReference type="InterPro" id="IPR035979">
    <property type="entry name" value="RBD_domain_sf"/>
</dbReference>
<feature type="compositionally biased region" description="Pro residues" evidence="6">
    <location>
        <begin position="495"/>
        <end position="508"/>
    </location>
</feature>
<feature type="compositionally biased region" description="Low complexity" evidence="6">
    <location>
        <begin position="524"/>
        <end position="544"/>
    </location>
</feature>
<accession>A0A0C3PEX9</accession>
<dbReference type="OrthoDB" id="5411533at2759"/>
<feature type="compositionally biased region" description="Low complexity" evidence="6">
    <location>
        <begin position="119"/>
        <end position="132"/>
    </location>
</feature>
<reference evidence="9" key="2">
    <citation type="submission" date="2015-01" db="EMBL/GenBank/DDBJ databases">
        <title>Evolutionary Origins and Diversification of the Mycorrhizal Mutualists.</title>
        <authorList>
            <consortium name="DOE Joint Genome Institute"/>
            <consortium name="Mycorrhizal Genomics Consortium"/>
            <person name="Kohler A."/>
            <person name="Kuo A."/>
            <person name="Nagy L.G."/>
            <person name="Floudas D."/>
            <person name="Copeland A."/>
            <person name="Barry K.W."/>
            <person name="Cichocki N."/>
            <person name="Veneault-Fourrey C."/>
            <person name="LaButti K."/>
            <person name="Lindquist E.A."/>
            <person name="Lipzen A."/>
            <person name="Lundell T."/>
            <person name="Morin E."/>
            <person name="Murat C."/>
            <person name="Riley R."/>
            <person name="Ohm R."/>
            <person name="Sun H."/>
            <person name="Tunlid A."/>
            <person name="Henrissat B."/>
            <person name="Grigoriev I.V."/>
            <person name="Hibbett D.S."/>
            <person name="Martin F."/>
        </authorList>
    </citation>
    <scope>NUCLEOTIDE SEQUENCE [LARGE SCALE GENOMIC DNA]</scope>
    <source>
        <strain evidence="9">Marx 270</strain>
    </source>
</reference>
<evidence type="ECO:0000259" key="7">
    <source>
        <dbReference type="PROSITE" id="PS50174"/>
    </source>
</evidence>
<feature type="region of interest" description="Disordered" evidence="6">
    <location>
        <begin position="610"/>
        <end position="632"/>
    </location>
</feature>
<organism evidence="8 9">
    <name type="scientific">Pisolithus tinctorius Marx 270</name>
    <dbReference type="NCBI Taxonomy" id="870435"/>
    <lineage>
        <taxon>Eukaryota</taxon>
        <taxon>Fungi</taxon>
        <taxon>Dikarya</taxon>
        <taxon>Basidiomycota</taxon>
        <taxon>Agaricomycotina</taxon>
        <taxon>Agaricomycetes</taxon>
        <taxon>Agaricomycetidae</taxon>
        <taxon>Boletales</taxon>
        <taxon>Sclerodermatineae</taxon>
        <taxon>Pisolithaceae</taxon>
        <taxon>Pisolithus</taxon>
    </lineage>
</organism>
<keyword evidence="4" id="KW-0508">mRNA splicing</keyword>
<dbReference type="AlphaFoldDB" id="A0A0C3PEX9"/>
<dbReference type="SUPFAM" id="SSF54928">
    <property type="entry name" value="RNA-binding domain, RBD"/>
    <property type="match status" value="1"/>
</dbReference>
<keyword evidence="9" id="KW-1185">Reference proteome</keyword>
<evidence type="ECO:0000256" key="1">
    <source>
        <dbReference type="ARBA" id="ARBA00004123"/>
    </source>
</evidence>
<evidence type="ECO:0000313" key="8">
    <source>
        <dbReference type="EMBL" id="KIO06444.1"/>
    </source>
</evidence>
<protein>
    <recommendedName>
        <fullName evidence="7">G-patch domain-containing protein</fullName>
    </recommendedName>
</protein>
<feature type="domain" description="G-patch" evidence="7">
    <location>
        <begin position="572"/>
        <end position="622"/>
    </location>
</feature>
<evidence type="ECO:0000256" key="2">
    <source>
        <dbReference type="ARBA" id="ARBA00022664"/>
    </source>
</evidence>
<feature type="compositionally biased region" description="Low complexity" evidence="6">
    <location>
        <begin position="77"/>
        <end position="96"/>
    </location>
</feature>
<dbReference type="GO" id="GO:0071011">
    <property type="term" value="C:precatalytic spliceosome"/>
    <property type="evidence" value="ECO:0007669"/>
    <property type="project" value="TreeGrafter"/>
</dbReference>
<dbReference type="Proteomes" id="UP000054217">
    <property type="component" value="Unassembled WGS sequence"/>
</dbReference>
<gene>
    <name evidence="8" type="ORF">M404DRAFT_138867</name>
</gene>
<name>A0A0C3PEX9_PISTI</name>
<keyword evidence="3" id="KW-0694">RNA-binding</keyword>
<evidence type="ECO:0000256" key="3">
    <source>
        <dbReference type="ARBA" id="ARBA00022884"/>
    </source>
</evidence>
<sequence>MSSRAGGLYGGIQFSSGVTLNFSSSVPTPAQPSKSPEHTLTPAVNTTEQTGNVQPSTCKTEQGKAGSEGSGGGGVAGEPASKSGSGSKATAGWSAALAFAPRRTAQKPKPPAPVQRLPVGATTVAATPATIPGVPPPPINSSSSSTVSATAVIYAPPELITPNTDQAENKEDAASVAGWRKKEGWGKKVKPPSMVLDEDINGFRTQQRQRRGGGSKKGKKNKNAQPVATWDPYEQYDPLRPNDYNEYKIWKQRERVDRATERAAERKRARDARDRGSDYTDSGSEDDRPRKSGLLWPVFDDNDTFDHWSRADDDRLRGPSVHEPLSAPVDRNMSGDDAYMRRLAMSQGTSATSAPSPPPAPADRNLSGEEAYLRRLVLSTRGKAVRRSPELAATASNTVNMEEEHDEDAIPGLGMTSKMDTDADVPGTTDGPTAPPFRAETGDDAYQRRLTMSRGLQPTAPPFQPSFQSFVQAAPSPPVQSPPPPSPPRVAYNPFSPPSSVPPPPAPSQQPQRPSGFEDKIKQAASIAAKLSALAPPASLSTSADGSANGTPEPAATSSAPAEHGGAKGPGPHGFAARLMAKWGHKEGQGLGADGSGIVNALTVEQIAAQGKNKKGQAQSGKGGTSIGSKMGRIINDNEDARAKEDKARFGEPSRVVVLTNMVDPEDLDDGELRNDIGAECSKNGTVERVILHPAFPPPENPEEAVRVFVVFAGPSGAWKTVREMEGRYFGGRLVRARYYPETAYSQHILDAPLP</sequence>
<dbReference type="CDD" id="cd12374">
    <property type="entry name" value="RRM_UHM_SPF45_PUF60"/>
    <property type="match status" value="1"/>
</dbReference>
<dbReference type="PROSITE" id="PS50174">
    <property type="entry name" value="G_PATCH"/>
    <property type="match status" value="1"/>
</dbReference>
<keyword evidence="5" id="KW-0539">Nucleus</keyword>
<dbReference type="InterPro" id="IPR012677">
    <property type="entry name" value="Nucleotide-bd_a/b_plait_sf"/>
</dbReference>
<dbReference type="Gene3D" id="3.30.70.330">
    <property type="match status" value="1"/>
</dbReference>
<dbReference type="GO" id="GO:0045292">
    <property type="term" value="P:mRNA cis splicing, via spliceosome"/>
    <property type="evidence" value="ECO:0007669"/>
    <property type="project" value="InterPro"/>
</dbReference>
<comment type="subcellular location">
    <subcellularLocation>
        <location evidence="1">Nucleus</location>
    </subcellularLocation>
</comment>
<proteinExistence type="predicted"/>
<feature type="compositionally biased region" description="Basic and acidic residues" evidence="6">
    <location>
        <begin position="243"/>
        <end position="278"/>
    </location>
</feature>
<feature type="region of interest" description="Disordered" evidence="6">
    <location>
        <begin position="19"/>
        <end position="368"/>
    </location>
</feature>